<dbReference type="Gene3D" id="1.20.1740.10">
    <property type="entry name" value="Amino acid/polyamine transporter I"/>
    <property type="match status" value="1"/>
</dbReference>
<dbReference type="Pfam" id="PF01722">
    <property type="entry name" value="BolA"/>
    <property type="match status" value="1"/>
</dbReference>
<feature type="transmembrane region" description="Helical" evidence="7">
    <location>
        <begin position="1222"/>
        <end position="1243"/>
    </location>
</feature>
<dbReference type="SUPFAM" id="SSF82657">
    <property type="entry name" value="BolA-like"/>
    <property type="match status" value="1"/>
</dbReference>
<evidence type="ECO:0000256" key="4">
    <source>
        <dbReference type="ARBA" id="ARBA00022989"/>
    </source>
</evidence>
<dbReference type="PROSITE" id="PS00218">
    <property type="entry name" value="AMINO_ACID_PERMEASE_1"/>
    <property type="match status" value="1"/>
</dbReference>
<feature type="region of interest" description="Disordered" evidence="6">
    <location>
        <begin position="289"/>
        <end position="310"/>
    </location>
</feature>
<keyword evidence="9" id="KW-1185">Reference proteome</keyword>
<feature type="region of interest" description="Disordered" evidence="6">
    <location>
        <begin position="1417"/>
        <end position="1442"/>
    </location>
</feature>
<dbReference type="Gene3D" id="3.30.300.90">
    <property type="entry name" value="BolA-like"/>
    <property type="match status" value="1"/>
</dbReference>
<evidence type="ECO:0000256" key="6">
    <source>
        <dbReference type="SAM" id="MobiDB-lite"/>
    </source>
</evidence>
<accession>A0A4S4LJI0</accession>
<comment type="caution">
    <text evidence="8">The sequence shown here is derived from an EMBL/GenBank/DDBJ whole genome shotgun (WGS) entry which is preliminary data.</text>
</comment>
<feature type="transmembrane region" description="Helical" evidence="7">
    <location>
        <begin position="1090"/>
        <end position="1109"/>
    </location>
</feature>
<organism evidence="8 9">
    <name type="scientific">Bondarzewia mesenterica</name>
    <dbReference type="NCBI Taxonomy" id="1095465"/>
    <lineage>
        <taxon>Eukaryota</taxon>
        <taxon>Fungi</taxon>
        <taxon>Dikarya</taxon>
        <taxon>Basidiomycota</taxon>
        <taxon>Agaricomycotina</taxon>
        <taxon>Agaricomycetes</taxon>
        <taxon>Russulales</taxon>
        <taxon>Bondarzewiaceae</taxon>
        <taxon>Bondarzewia</taxon>
    </lineage>
</organism>
<feature type="transmembrane region" description="Helical" evidence="7">
    <location>
        <begin position="1273"/>
        <end position="1293"/>
    </location>
</feature>
<dbReference type="PANTHER" id="PTHR45649:SF6">
    <property type="entry name" value="GABA-SPECIFIC PERMEASE"/>
    <property type="match status" value="1"/>
</dbReference>
<dbReference type="InterPro" id="IPR002634">
    <property type="entry name" value="BolA"/>
</dbReference>
<feature type="transmembrane region" description="Helical" evidence="7">
    <location>
        <begin position="1299"/>
        <end position="1321"/>
    </location>
</feature>
<reference evidence="8 9" key="1">
    <citation type="submission" date="2019-02" db="EMBL/GenBank/DDBJ databases">
        <title>Genome sequencing of the rare red list fungi Bondarzewia mesenterica.</title>
        <authorList>
            <person name="Buettner E."/>
            <person name="Kellner H."/>
        </authorList>
    </citation>
    <scope>NUCLEOTIDE SEQUENCE [LARGE SCALE GENOMIC DNA]</scope>
    <source>
        <strain evidence="8 9">DSM 108281</strain>
    </source>
</reference>
<feature type="transmembrane region" description="Helical" evidence="7">
    <location>
        <begin position="1371"/>
        <end position="1390"/>
    </location>
</feature>
<gene>
    <name evidence="8" type="ORF">EW146_g8022</name>
</gene>
<evidence type="ECO:0000256" key="5">
    <source>
        <dbReference type="ARBA" id="ARBA00023136"/>
    </source>
</evidence>
<keyword evidence="2" id="KW-0813">Transport</keyword>
<feature type="transmembrane region" description="Helical" evidence="7">
    <location>
        <begin position="1167"/>
        <end position="1186"/>
    </location>
</feature>
<dbReference type="GO" id="GO:0006865">
    <property type="term" value="P:amino acid transport"/>
    <property type="evidence" value="ECO:0007669"/>
    <property type="project" value="InterPro"/>
</dbReference>
<feature type="compositionally biased region" description="Basic and acidic residues" evidence="6">
    <location>
        <begin position="1421"/>
        <end position="1434"/>
    </location>
</feature>
<keyword evidence="4 7" id="KW-1133">Transmembrane helix</keyword>
<comment type="subcellular location">
    <subcellularLocation>
        <location evidence="1">Membrane</location>
        <topology evidence="1">Multi-pass membrane protein</topology>
    </subcellularLocation>
</comment>
<dbReference type="GO" id="GO:0022857">
    <property type="term" value="F:transmembrane transporter activity"/>
    <property type="evidence" value="ECO:0007669"/>
    <property type="project" value="InterPro"/>
</dbReference>
<evidence type="ECO:0000256" key="3">
    <source>
        <dbReference type="ARBA" id="ARBA00022692"/>
    </source>
</evidence>
<feature type="transmembrane region" description="Helical" evidence="7">
    <location>
        <begin position="1062"/>
        <end position="1083"/>
    </location>
</feature>
<feature type="region of interest" description="Disordered" evidence="6">
    <location>
        <begin position="555"/>
        <end position="578"/>
    </location>
</feature>
<feature type="transmembrane region" description="Helical" evidence="7">
    <location>
        <begin position="1015"/>
        <end position="1035"/>
    </location>
</feature>
<dbReference type="OrthoDB" id="4476201at2759"/>
<protein>
    <recommendedName>
        <fullName evidence="10">APC amino acid permease</fullName>
    </recommendedName>
</protein>
<dbReference type="EMBL" id="SGPL01000510">
    <property type="protein sequence ID" value="THH11511.1"/>
    <property type="molecule type" value="Genomic_DNA"/>
</dbReference>
<feature type="transmembrane region" description="Helical" evidence="7">
    <location>
        <begin position="1135"/>
        <end position="1155"/>
    </location>
</feature>
<dbReference type="InterPro" id="IPR036065">
    <property type="entry name" value="BolA-like_sf"/>
</dbReference>
<dbReference type="InterPro" id="IPR004840">
    <property type="entry name" value="Amino_acid_permease_CS"/>
</dbReference>
<evidence type="ECO:0000256" key="2">
    <source>
        <dbReference type="ARBA" id="ARBA00022448"/>
    </source>
</evidence>
<keyword evidence="5 7" id="KW-0472">Membrane</keyword>
<evidence type="ECO:0000313" key="8">
    <source>
        <dbReference type="EMBL" id="THH11511.1"/>
    </source>
</evidence>
<sequence>MPYTPLILRRHGQNLSDRSGPAYVARKSAHAHAYAILPPDWCDEWKSPNQAGRRAISGLSRLPANGAILRHHMDSLQIIGLTAVVKACATSPVNVSAEVRPGFVEDFASHIPDIVFKPGRLTSTSDEILRRETFHLWFYAVYQTGDSVSASTSTSLDWISDIFMVDFHGVSLKIAWRSQVTDRDSEAHRLFMFIVTIYCISTCPSAGSVRSSMLHVAPSPPRVCGRKTVRGSRVSICLFNSSQTSSSAENMDGLPAPFKKTKSSFDSKFEIPDCADLLPAAFRRILSSGNRSNEHRQQIRAESPPPFSTHSTDYTGLAAAEVTTVDDIAYPSSLPCAWSQSFSFRRRALDTPAPSPLRAVAFATCRGLPMTNKLSVCWDDSSTHPSGLRHMNLRDPALSTSCVQAHATIMLPACRASRTRTTENQRSVFLPLPAIAGNSKRSRLLGDTKRAPPYAGNGVACRRRGEGGRQAPRAHTSFAVIHPLADPDRQIIAVLLRVRVISDHEGSRATNIIRQPPSQGANTYTSPIPPPSSPLVLFLLDAQVNYHLRRGRLNTAQRKQSELRPASSIHRPKTTGATGIERSFASRMRLHAIKPAPTLIDLRLAPHRSPHRRYITKFFDSSVREAILIGKRREGTRIRDEMLTPEALETKLRAGLPIARLEIVDESDGCGENYSVLIVSEGVGDGQAFEGKTTLARHRLVNELLKVEIAQIHAFTQCYFINASRALVGSPPPPRASSSSSSPSLPKSWPANMLSPMLFAIDRNPIARGTPESDPESRVAYHDLSSTADKSLIGCGRARQASYVPVSPKIRPSQLPKRRLLGFYPAPCARAIRSSPFVIIYLPLMPVIQKPVTPHLPHSSLRSRAQRKQPIMSSSIVEEHILPTVPQQKTDVELADENLLATLGYKQEFQRAFTPLEVRPLSLSSPRPLTADVLPFEKVFGIAFSIIGLLPSIASVLFYSVPNGGPAAMVWGWAVASIFILLVGMSMAELASAAPTSGGLYFWTHSLSAPRWRNLLAWIVGYANTIGSIASVASIDWGASVQVMAAASIGSDNTFTATSGQLYGVFAAIVLSHAVICCLGTRILARLQSFYVILNVLLCLAIIVALPAATPKELRNTAKFAFGDFTNMYDWPNGYAFILSFMAPLWTICSFDSSVHISEEASNAATAVPYAIIWAIGIAGLLGWAINVSLAFCMGTDLEAIMAAPQPMAQILFNSFGKSGTLAVWAFIVMVQYMMGSSMVLAASRQSYAFARDGALPFSPILYRMNAYTHTPVNTVWFVAIFSLLLGLLVFAGQQAINAVFAISVTALYIAYAIPIAARAIWRKENGWTPGAFSLGIWSLPVATIAVLFMLFMSIVFLFPTTRATSTPDMNYTVVVLGGVLILSIVWYYFPKYGGVHWFTGPISNIDGYEEGKWASGQQKSAEDVESEKKDTVKESIVPVDS</sequence>
<dbReference type="PANTHER" id="PTHR45649">
    <property type="entry name" value="AMINO-ACID PERMEASE BAT1"/>
    <property type="match status" value="1"/>
</dbReference>
<evidence type="ECO:0008006" key="10">
    <source>
        <dbReference type="Google" id="ProtNLM"/>
    </source>
</evidence>
<keyword evidence="3 7" id="KW-0812">Transmembrane</keyword>
<feature type="transmembrane region" description="Helical" evidence="7">
    <location>
        <begin position="939"/>
        <end position="961"/>
    </location>
</feature>
<name>A0A4S4LJI0_9AGAM</name>
<feature type="transmembrane region" description="Helical" evidence="7">
    <location>
        <begin position="973"/>
        <end position="1003"/>
    </location>
</feature>
<dbReference type="Pfam" id="PF13520">
    <property type="entry name" value="AA_permease_2"/>
    <property type="match status" value="1"/>
</dbReference>
<dbReference type="GO" id="GO:0016020">
    <property type="term" value="C:membrane"/>
    <property type="evidence" value="ECO:0007669"/>
    <property type="project" value="UniProtKB-SubCell"/>
</dbReference>
<dbReference type="InterPro" id="IPR002293">
    <property type="entry name" value="AA/rel_permease1"/>
</dbReference>
<evidence type="ECO:0000313" key="9">
    <source>
        <dbReference type="Proteomes" id="UP000310158"/>
    </source>
</evidence>
<feature type="transmembrane region" description="Helical" evidence="7">
    <location>
        <begin position="1333"/>
        <end position="1359"/>
    </location>
</feature>
<proteinExistence type="predicted"/>
<dbReference type="Proteomes" id="UP000310158">
    <property type="component" value="Unassembled WGS sequence"/>
</dbReference>
<evidence type="ECO:0000256" key="7">
    <source>
        <dbReference type="SAM" id="Phobius"/>
    </source>
</evidence>
<evidence type="ECO:0000256" key="1">
    <source>
        <dbReference type="ARBA" id="ARBA00004141"/>
    </source>
</evidence>